<sequence>RNIDRNVLAKLYRGARVGMVTPLADGMNLVAKEYIAAQDPEDPGVLVLSHLAGAAEDLTEALLVNPYDIEGMSEALSQALDMPFKERKRRYTACMDQVVKTDVKVWCNSFISALEACEVPLAWGNSTMNLNPQKTLKPTT</sequence>
<dbReference type="Gene3D" id="3.40.50.2000">
    <property type="entry name" value="Glycogen Phosphorylase B"/>
    <property type="match status" value="2"/>
</dbReference>
<accession>A0A0F9B0X3</accession>
<dbReference type="AlphaFoldDB" id="A0A0F9B0X3"/>
<comment type="caution">
    <text evidence="1">The sequence shown here is derived from an EMBL/GenBank/DDBJ whole genome shotgun (WGS) entry which is preliminary data.</text>
</comment>
<dbReference type="PANTHER" id="PTHR10788">
    <property type="entry name" value="TREHALOSE-6-PHOSPHATE SYNTHASE"/>
    <property type="match status" value="1"/>
</dbReference>
<feature type="non-terminal residue" evidence="1">
    <location>
        <position position="1"/>
    </location>
</feature>
<dbReference type="SUPFAM" id="SSF53756">
    <property type="entry name" value="UDP-Glycosyltransferase/glycogen phosphorylase"/>
    <property type="match status" value="1"/>
</dbReference>
<dbReference type="PANTHER" id="PTHR10788:SF106">
    <property type="entry name" value="BCDNA.GH08860"/>
    <property type="match status" value="1"/>
</dbReference>
<dbReference type="EMBL" id="LAZR01051829">
    <property type="protein sequence ID" value="KKK84329.1"/>
    <property type="molecule type" value="Genomic_DNA"/>
</dbReference>
<protein>
    <submittedName>
        <fullName evidence="1">Uncharacterized protein</fullName>
    </submittedName>
</protein>
<dbReference type="Pfam" id="PF00982">
    <property type="entry name" value="Glyco_transf_20"/>
    <property type="match status" value="1"/>
</dbReference>
<name>A0A0F9B0X3_9ZZZZ</name>
<organism evidence="1">
    <name type="scientific">marine sediment metagenome</name>
    <dbReference type="NCBI Taxonomy" id="412755"/>
    <lineage>
        <taxon>unclassified sequences</taxon>
        <taxon>metagenomes</taxon>
        <taxon>ecological metagenomes</taxon>
    </lineage>
</organism>
<reference evidence="1" key="1">
    <citation type="journal article" date="2015" name="Nature">
        <title>Complex archaea that bridge the gap between prokaryotes and eukaryotes.</title>
        <authorList>
            <person name="Spang A."/>
            <person name="Saw J.H."/>
            <person name="Jorgensen S.L."/>
            <person name="Zaremba-Niedzwiedzka K."/>
            <person name="Martijn J."/>
            <person name="Lind A.E."/>
            <person name="van Eijk R."/>
            <person name="Schleper C."/>
            <person name="Guy L."/>
            <person name="Ettema T.J."/>
        </authorList>
    </citation>
    <scope>NUCLEOTIDE SEQUENCE</scope>
</reference>
<evidence type="ECO:0000313" key="1">
    <source>
        <dbReference type="EMBL" id="KKK84329.1"/>
    </source>
</evidence>
<dbReference type="InterPro" id="IPR001830">
    <property type="entry name" value="Glyco_trans_20"/>
</dbReference>
<dbReference type="GO" id="GO:0003825">
    <property type="term" value="F:alpha,alpha-trehalose-phosphate synthase (UDP-forming) activity"/>
    <property type="evidence" value="ECO:0007669"/>
    <property type="project" value="TreeGrafter"/>
</dbReference>
<gene>
    <name evidence="1" type="ORF">LCGC14_2784450</name>
</gene>
<dbReference type="GO" id="GO:0005992">
    <property type="term" value="P:trehalose biosynthetic process"/>
    <property type="evidence" value="ECO:0007669"/>
    <property type="project" value="InterPro"/>
</dbReference>
<proteinExistence type="predicted"/>